<protein>
    <submittedName>
        <fullName evidence="9">Cytochrome-c peroxidase</fullName>
    </submittedName>
</protein>
<dbReference type="GO" id="GO:0009055">
    <property type="term" value="F:electron transfer activity"/>
    <property type="evidence" value="ECO:0007669"/>
    <property type="project" value="InterPro"/>
</dbReference>
<evidence type="ECO:0000256" key="1">
    <source>
        <dbReference type="ARBA" id="ARBA00004196"/>
    </source>
</evidence>
<feature type="signal peptide" evidence="7">
    <location>
        <begin position="1"/>
        <end position="18"/>
    </location>
</feature>
<dbReference type="AlphaFoldDB" id="A0A849KQM4"/>
<dbReference type="Gene3D" id="1.10.760.10">
    <property type="entry name" value="Cytochrome c-like domain"/>
    <property type="match status" value="2"/>
</dbReference>
<feature type="domain" description="Cytochrome c" evidence="8">
    <location>
        <begin position="253"/>
        <end position="416"/>
    </location>
</feature>
<keyword evidence="10" id="KW-1185">Reference proteome</keyword>
<evidence type="ECO:0000313" key="10">
    <source>
        <dbReference type="Proteomes" id="UP000572377"/>
    </source>
</evidence>
<dbReference type="EMBL" id="JABFBC010000001">
    <property type="protein sequence ID" value="NNU79159.1"/>
    <property type="molecule type" value="Genomic_DNA"/>
</dbReference>
<keyword evidence="4" id="KW-0560">Oxidoreductase</keyword>
<evidence type="ECO:0000256" key="3">
    <source>
        <dbReference type="ARBA" id="ARBA00022723"/>
    </source>
</evidence>
<feature type="chain" id="PRO_5032688545" evidence="7">
    <location>
        <begin position="19"/>
        <end position="439"/>
    </location>
</feature>
<evidence type="ECO:0000256" key="7">
    <source>
        <dbReference type="SAM" id="SignalP"/>
    </source>
</evidence>
<keyword evidence="9" id="KW-0575">Peroxidase</keyword>
<dbReference type="SUPFAM" id="SSF46626">
    <property type="entry name" value="Cytochrome c"/>
    <property type="match status" value="2"/>
</dbReference>
<evidence type="ECO:0000256" key="4">
    <source>
        <dbReference type="ARBA" id="ARBA00023002"/>
    </source>
</evidence>
<evidence type="ECO:0000256" key="2">
    <source>
        <dbReference type="ARBA" id="ARBA00022617"/>
    </source>
</evidence>
<dbReference type="InterPro" id="IPR051395">
    <property type="entry name" value="Cytochrome_c_Peroxidase/MauG"/>
</dbReference>
<sequence length="439" mass="46858">MRYALLVALLVLALPALAGPPGPVTDDMFRPVDRREAELGQLLFYDPILSGNREVSCATCHHPRFGTSDGLSLGIGDGGKGLGPDRVADPDNLPEERIPRNAPALFNLGAHEFTVLFHDGRIEADPARKSGIRTPLEDDMTVGFDGILSAQTMFPVLSPDEMAGHYSENEIAQAVRQGRLTGEGGAWDLISARVRAIPDYEARFAAVYPDIAAGRPLGFTDISNAIAAFMELEWRSDASPFDAYLRGEGDLPPLAREGMALFYGDAGCGTCHSGPFLTDHRFHAMAAPQIGPGKVARFESDHRDMGRMEVTGRPEDAFAFRTPSLRNIALTAPYGHAGGHSQLGAFVRDHAEGAAALSRYNPENALLPDLAGVEDLAILNSPEEMQAITDAAGTRTQEPLSDAELAAILAFLDTLTDPNAETGVLGIPDAVPSGLPVTR</sequence>
<dbReference type="GO" id="GO:0020037">
    <property type="term" value="F:heme binding"/>
    <property type="evidence" value="ECO:0007669"/>
    <property type="project" value="InterPro"/>
</dbReference>
<keyword evidence="2 6" id="KW-0349">Heme</keyword>
<dbReference type="GO" id="GO:0004130">
    <property type="term" value="F:cytochrome-c peroxidase activity"/>
    <property type="evidence" value="ECO:0007669"/>
    <property type="project" value="TreeGrafter"/>
</dbReference>
<keyword evidence="3 6" id="KW-0479">Metal-binding</keyword>
<evidence type="ECO:0000259" key="8">
    <source>
        <dbReference type="PROSITE" id="PS51007"/>
    </source>
</evidence>
<dbReference type="PANTHER" id="PTHR30600">
    <property type="entry name" value="CYTOCHROME C PEROXIDASE-RELATED"/>
    <property type="match status" value="1"/>
</dbReference>
<dbReference type="PROSITE" id="PS51007">
    <property type="entry name" value="CYTC"/>
    <property type="match status" value="1"/>
</dbReference>
<comment type="caution">
    <text evidence="9">The sequence shown here is derived from an EMBL/GenBank/DDBJ whole genome shotgun (WGS) entry which is preliminary data.</text>
</comment>
<dbReference type="InterPro" id="IPR009056">
    <property type="entry name" value="Cyt_c-like_dom"/>
</dbReference>
<dbReference type="InterPro" id="IPR004852">
    <property type="entry name" value="Di-haem_cyt_c_peroxidsae"/>
</dbReference>
<dbReference type="GO" id="GO:0030313">
    <property type="term" value="C:cell envelope"/>
    <property type="evidence" value="ECO:0007669"/>
    <property type="project" value="UniProtKB-SubCell"/>
</dbReference>
<comment type="subcellular location">
    <subcellularLocation>
        <location evidence="1">Cell envelope</location>
    </subcellularLocation>
</comment>
<evidence type="ECO:0000313" key="9">
    <source>
        <dbReference type="EMBL" id="NNU79159.1"/>
    </source>
</evidence>
<dbReference type="Pfam" id="PF03150">
    <property type="entry name" value="CCP_MauG"/>
    <property type="match status" value="1"/>
</dbReference>
<name>A0A849KQM4_9RHOB</name>
<gene>
    <name evidence="9" type="ORF">HMH01_01795</name>
</gene>
<accession>A0A849KQM4</accession>
<evidence type="ECO:0000256" key="6">
    <source>
        <dbReference type="PROSITE-ProRule" id="PRU00433"/>
    </source>
</evidence>
<keyword evidence="5 6" id="KW-0408">Iron</keyword>
<keyword evidence="7" id="KW-0732">Signal</keyword>
<organism evidence="9 10">
    <name type="scientific">Halovulum dunhuangense</name>
    <dbReference type="NCBI Taxonomy" id="1505036"/>
    <lineage>
        <taxon>Bacteria</taxon>
        <taxon>Pseudomonadati</taxon>
        <taxon>Pseudomonadota</taxon>
        <taxon>Alphaproteobacteria</taxon>
        <taxon>Rhodobacterales</taxon>
        <taxon>Paracoccaceae</taxon>
        <taxon>Halovulum</taxon>
    </lineage>
</organism>
<dbReference type="InterPro" id="IPR036909">
    <property type="entry name" value="Cyt_c-like_dom_sf"/>
</dbReference>
<dbReference type="Proteomes" id="UP000572377">
    <property type="component" value="Unassembled WGS sequence"/>
</dbReference>
<evidence type="ECO:0000256" key="5">
    <source>
        <dbReference type="ARBA" id="ARBA00023004"/>
    </source>
</evidence>
<reference evidence="9 10" key="1">
    <citation type="submission" date="2020-05" db="EMBL/GenBank/DDBJ databases">
        <title>Gimesia benthica sp. nov., a novel planctomycete isolated from a deep-sea water sample of the Northwest Indian Ocean.</title>
        <authorList>
            <person name="Wang J."/>
            <person name="Ruan C."/>
            <person name="Song L."/>
            <person name="Zhu Y."/>
            <person name="Li A."/>
            <person name="Zheng X."/>
            <person name="Wang L."/>
            <person name="Lu Z."/>
            <person name="Huang Y."/>
            <person name="Du W."/>
            <person name="Zhou Y."/>
            <person name="Huang L."/>
            <person name="Dai X."/>
        </authorList>
    </citation>
    <scope>NUCLEOTIDE SEQUENCE [LARGE SCALE GENOMIC DNA]</scope>
    <source>
        <strain evidence="9 10">YYQ-30</strain>
    </source>
</reference>
<dbReference type="RefSeq" id="WP_171321894.1">
    <property type="nucleotide sequence ID" value="NZ_JABFBC010000001.1"/>
</dbReference>
<dbReference type="GO" id="GO:0046872">
    <property type="term" value="F:metal ion binding"/>
    <property type="evidence" value="ECO:0007669"/>
    <property type="project" value="UniProtKB-KW"/>
</dbReference>
<proteinExistence type="predicted"/>